<name>A0ABM0GUZ1_SACKO</name>
<dbReference type="InterPro" id="IPR003613">
    <property type="entry name" value="Ubox_domain"/>
</dbReference>
<dbReference type="SUPFAM" id="SSF57850">
    <property type="entry name" value="RING/U-box"/>
    <property type="match status" value="1"/>
</dbReference>
<feature type="region of interest" description="Disordered" evidence="5">
    <location>
        <begin position="229"/>
        <end position="254"/>
    </location>
</feature>
<accession>A0ABM0GUZ1</accession>
<dbReference type="RefSeq" id="XP_002737913.1">
    <property type="nucleotide sequence ID" value="XM_002737867.2"/>
</dbReference>
<dbReference type="InterPro" id="IPR013083">
    <property type="entry name" value="Znf_RING/FYVE/PHD"/>
</dbReference>
<reference evidence="8" key="1">
    <citation type="submission" date="2025-08" db="UniProtKB">
        <authorList>
            <consortium name="RefSeq"/>
        </authorList>
    </citation>
    <scope>IDENTIFICATION</scope>
    <source>
        <tissue evidence="8">Testes</tissue>
    </source>
</reference>
<evidence type="ECO:0000313" key="8">
    <source>
        <dbReference type="RefSeq" id="XP_002737913.1"/>
    </source>
</evidence>
<gene>
    <name evidence="8" type="primary">LOC100373428</name>
</gene>
<sequence length="589" mass="65507">MSINFCHPVYQPHISTSSVSSDGYEVNNLIKARNGIFKTPGFLAAHFIKPPVDIVCEFPCNIYLDKIIIDPCVGAQKSSSFEVFTKSIPTHSRETWLFDSDAVKKSDAPRRALRNCSDVAVPVGKAFSLENDMTQFTFLNRSFRARPPFFNNDNVTIEAPGFVVREMKHHSPQSLMNVSHVIIRISRVVSGSVPALGRLEIYGQPASFHNSEIRDKVYSLYKSLSEKPLKKKKKSSTSSATPVTSRQRSEKNQISKNIPECSVDFIDPITCEVMSLPVLLPSGSTIDQSTLDKHIVSEARWGRKPSDPFTGIVFTDTKKAIPNAKLKSRIDQFLLKGGDRLKSVPRTVGRATDLHNFGVSPSALVKDLQAIPRNANDAVNLNEDIAKVGLSKESEVSHEIRTRKRKRKQNHSTEELGKRTKNVLDDTATVSREKPKERLPSTVTTTLPQMALSSSRMLLSGKYRMNVEVPVPSSSGGVWKGAQDTRSHEEKLTSSLDDALTDTLSIFGSFKKNSKETDVQHDPEKHEICSTCTKASSSGITMYKLQCHHLLCRACLTKRSPGSKHIKCCKCHQMSSPDAIIRFHSKNAR</sequence>
<dbReference type="GeneID" id="100373428"/>
<keyword evidence="3" id="KW-0862">Zinc</keyword>
<dbReference type="InterPro" id="IPR045696">
    <property type="entry name" value="Ubox5_N"/>
</dbReference>
<dbReference type="PANTHER" id="PTHR13492">
    <property type="entry name" value="RING FINGER PROTEIN 37"/>
    <property type="match status" value="1"/>
</dbReference>
<feature type="compositionally biased region" description="Basic and acidic residues" evidence="5">
    <location>
        <begin position="411"/>
        <end position="424"/>
    </location>
</feature>
<dbReference type="Pfam" id="PF19318">
    <property type="entry name" value="DUF5918"/>
    <property type="match status" value="1"/>
</dbReference>
<feature type="region of interest" description="Disordered" evidence="5">
    <location>
        <begin position="396"/>
        <end position="442"/>
    </location>
</feature>
<dbReference type="PANTHER" id="PTHR13492:SF2">
    <property type="entry name" value="RING FINGER PROTEIN 37"/>
    <property type="match status" value="1"/>
</dbReference>
<dbReference type="InterPro" id="IPR039847">
    <property type="entry name" value="Ubox5"/>
</dbReference>
<evidence type="ECO:0000256" key="4">
    <source>
        <dbReference type="PROSITE-ProRule" id="PRU00175"/>
    </source>
</evidence>
<dbReference type="Proteomes" id="UP000694865">
    <property type="component" value="Unplaced"/>
</dbReference>
<keyword evidence="2 4" id="KW-0863">Zinc-finger</keyword>
<dbReference type="PROSITE" id="PS00518">
    <property type="entry name" value="ZF_RING_1"/>
    <property type="match status" value="1"/>
</dbReference>
<dbReference type="SMART" id="SM00504">
    <property type="entry name" value="Ubox"/>
    <property type="match status" value="1"/>
</dbReference>
<evidence type="ECO:0000256" key="2">
    <source>
        <dbReference type="ARBA" id="ARBA00022771"/>
    </source>
</evidence>
<protein>
    <submittedName>
        <fullName evidence="8">RING finger protein 37-like</fullName>
    </submittedName>
</protein>
<keyword evidence="7" id="KW-1185">Reference proteome</keyword>
<proteinExistence type="predicted"/>
<dbReference type="CDD" id="cd16660">
    <property type="entry name" value="RING-Ubox_RNF37"/>
    <property type="match status" value="1"/>
</dbReference>
<dbReference type="Pfam" id="PF04564">
    <property type="entry name" value="U-box"/>
    <property type="match status" value="1"/>
</dbReference>
<keyword evidence="1" id="KW-0479">Metal-binding</keyword>
<organism evidence="7 8">
    <name type="scientific">Saccoglossus kowalevskii</name>
    <name type="common">Acorn worm</name>
    <dbReference type="NCBI Taxonomy" id="10224"/>
    <lineage>
        <taxon>Eukaryota</taxon>
        <taxon>Metazoa</taxon>
        <taxon>Hemichordata</taxon>
        <taxon>Enteropneusta</taxon>
        <taxon>Harrimaniidae</taxon>
        <taxon>Saccoglossus</taxon>
    </lineage>
</organism>
<evidence type="ECO:0000256" key="5">
    <source>
        <dbReference type="SAM" id="MobiDB-lite"/>
    </source>
</evidence>
<dbReference type="InterPro" id="IPR039925">
    <property type="entry name" value="RNF37_RING-Ubox"/>
</dbReference>
<dbReference type="PROSITE" id="PS50089">
    <property type="entry name" value="ZF_RING_2"/>
    <property type="match status" value="1"/>
</dbReference>
<evidence type="ECO:0000256" key="1">
    <source>
        <dbReference type="ARBA" id="ARBA00022723"/>
    </source>
</evidence>
<evidence type="ECO:0000256" key="3">
    <source>
        <dbReference type="ARBA" id="ARBA00022833"/>
    </source>
</evidence>
<dbReference type="InterPro" id="IPR001841">
    <property type="entry name" value="Znf_RING"/>
</dbReference>
<dbReference type="Gene3D" id="3.30.40.10">
    <property type="entry name" value="Zinc/RING finger domain, C3HC4 (zinc finger)"/>
    <property type="match status" value="1"/>
</dbReference>
<evidence type="ECO:0000259" key="6">
    <source>
        <dbReference type="PROSITE" id="PS50089"/>
    </source>
</evidence>
<feature type="compositionally biased region" description="Basic residues" evidence="5">
    <location>
        <begin position="401"/>
        <end position="410"/>
    </location>
</feature>
<feature type="domain" description="RING-type" evidence="6">
    <location>
        <begin position="529"/>
        <end position="572"/>
    </location>
</feature>
<dbReference type="InterPro" id="IPR017907">
    <property type="entry name" value="Znf_RING_CS"/>
</dbReference>
<evidence type="ECO:0000313" key="7">
    <source>
        <dbReference type="Proteomes" id="UP000694865"/>
    </source>
</evidence>